<evidence type="ECO:0000256" key="6">
    <source>
        <dbReference type="ARBA" id="ARBA00022968"/>
    </source>
</evidence>
<protein>
    <submittedName>
        <fullName evidence="12">Beta-1,3-galactosyl-O-glycosyl-glycoprotein beta-1,6-N-acetylglucosaminyltransferase 3</fullName>
    </submittedName>
</protein>
<dbReference type="InterPro" id="IPR003406">
    <property type="entry name" value="Glyco_trans_14"/>
</dbReference>
<keyword evidence="6" id="KW-0735">Signal-anchor</keyword>
<comment type="similarity">
    <text evidence="10">Belongs to the glycosyltransferase 14 family.</text>
</comment>
<keyword evidence="5" id="KW-0812">Transmembrane</keyword>
<keyword evidence="11" id="KW-1185">Reference proteome</keyword>
<dbReference type="Proteomes" id="UP000095287">
    <property type="component" value="Unplaced"/>
</dbReference>
<dbReference type="GO" id="GO:0016020">
    <property type="term" value="C:membrane"/>
    <property type="evidence" value="ECO:0007669"/>
    <property type="project" value="UniProtKB-SubCell"/>
</dbReference>
<dbReference type="PANTHER" id="PTHR19297:SF185">
    <property type="entry name" value="BETA-1,3-GALACTOSYL-O-GLYCOSYL-GLYCOPROTEIN BETA-1,6-N-ACETYLGLUCOSAMINYLTRANSFERASE 3"/>
    <property type="match status" value="1"/>
</dbReference>
<keyword evidence="8" id="KW-0472">Membrane</keyword>
<evidence type="ECO:0000256" key="5">
    <source>
        <dbReference type="ARBA" id="ARBA00022692"/>
    </source>
</evidence>
<evidence type="ECO:0000313" key="12">
    <source>
        <dbReference type="WBParaSite" id="L893_g24194.t1"/>
    </source>
</evidence>
<dbReference type="PANTHER" id="PTHR19297">
    <property type="entry name" value="GLYCOSYLTRANSFERASE 14 FAMILY MEMBER"/>
    <property type="match status" value="1"/>
</dbReference>
<evidence type="ECO:0000256" key="3">
    <source>
        <dbReference type="ARBA" id="ARBA00022676"/>
    </source>
</evidence>
<evidence type="ECO:0000256" key="4">
    <source>
        <dbReference type="ARBA" id="ARBA00022679"/>
    </source>
</evidence>
<dbReference type="GO" id="GO:0008375">
    <property type="term" value="F:acetylglucosaminyltransferase activity"/>
    <property type="evidence" value="ECO:0007669"/>
    <property type="project" value="TreeGrafter"/>
</dbReference>
<evidence type="ECO:0000256" key="2">
    <source>
        <dbReference type="ARBA" id="ARBA00004922"/>
    </source>
</evidence>
<dbReference type="WBParaSite" id="L893_g24194.t1">
    <property type="protein sequence ID" value="L893_g24194.t1"/>
    <property type="gene ID" value="L893_g24194"/>
</dbReference>
<evidence type="ECO:0000313" key="11">
    <source>
        <dbReference type="Proteomes" id="UP000095287"/>
    </source>
</evidence>
<dbReference type="AlphaFoldDB" id="A0A1I7Z9R2"/>
<comment type="pathway">
    <text evidence="2">Protein modification; protein glycosylation.</text>
</comment>
<evidence type="ECO:0000256" key="10">
    <source>
        <dbReference type="ARBA" id="ARBA00038150"/>
    </source>
</evidence>
<sequence length="475" mass="54198">MTLFVEKLMLVIIALISALLLLVFLIYSNTKTVASTSQTKMVGKRNQEFIEIPVNCTRFEKGLDRLMESISSFRETVNCAGAIDGKNTTIVEAAEKWTFDPKQFAESITKQSDRCQAIKDTFAFIDVPLSREELDYPLAYGLLVHNDAEQIMFLLSSIYQPQNQYCIAISATASAEFQDAMFDLMECFPNIYVMLTKPVGWCQHSVLQGVLQCVNYLTRLKASWKYYQYLSGVDLPLKTNLEMVRIFKKLNGSFNAGIYDLDSHRFREDREAPLPLWKSSLSATFSRQSAEFMVHNPKVKELYEYLKGTHCPDETFWATIAGNPEKLAMPGGFDANLWKQKLTGEWDNLYATNKTVRLTAIAGFELFKPEKYYISRYQIWWGDACYGTFTGGSCVYGIKDLNTLVSRPELVAHKLYFSVQPATYFCLYEHVRRRALQGDGDFDVDAYAELPGPKILSGAPFEEVLFNAPQGWKYY</sequence>
<name>A0A1I7Z9R2_9BILA</name>
<dbReference type="Pfam" id="PF02485">
    <property type="entry name" value="Branch"/>
    <property type="match status" value="1"/>
</dbReference>
<comment type="subcellular location">
    <subcellularLocation>
        <location evidence="1">Membrane</location>
        <topology evidence="1">Single-pass type II membrane protein</topology>
    </subcellularLocation>
</comment>
<evidence type="ECO:0000256" key="8">
    <source>
        <dbReference type="ARBA" id="ARBA00023136"/>
    </source>
</evidence>
<reference evidence="12" key="1">
    <citation type="submission" date="2016-11" db="UniProtKB">
        <authorList>
            <consortium name="WormBaseParasite"/>
        </authorList>
    </citation>
    <scope>IDENTIFICATION</scope>
</reference>
<organism evidence="11 12">
    <name type="scientific">Steinernema glaseri</name>
    <dbReference type="NCBI Taxonomy" id="37863"/>
    <lineage>
        <taxon>Eukaryota</taxon>
        <taxon>Metazoa</taxon>
        <taxon>Ecdysozoa</taxon>
        <taxon>Nematoda</taxon>
        <taxon>Chromadorea</taxon>
        <taxon>Rhabditida</taxon>
        <taxon>Tylenchina</taxon>
        <taxon>Panagrolaimomorpha</taxon>
        <taxon>Strongyloidoidea</taxon>
        <taxon>Steinernematidae</taxon>
        <taxon>Steinernema</taxon>
    </lineage>
</organism>
<keyword evidence="9" id="KW-0325">Glycoprotein</keyword>
<accession>A0A1I7Z9R2</accession>
<evidence type="ECO:0000256" key="9">
    <source>
        <dbReference type="ARBA" id="ARBA00023180"/>
    </source>
</evidence>
<proteinExistence type="inferred from homology"/>
<keyword evidence="7" id="KW-1133">Transmembrane helix</keyword>
<keyword evidence="3" id="KW-0328">Glycosyltransferase</keyword>
<evidence type="ECO:0000256" key="1">
    <source>
        <dbReference type="ARBA" id="ARBA00004606"/>
    </source>
</evidence>
<evidence type="ECO:0000256" key="7">
    <source>
        <dbReference type="ARBA" id="ARBA00022989"/>
    </source>
</evidence>
<keyword evidence="4" id="KW-0808">Transferase</keyword>